<evidence type="ECO:0000313" key="1">
    <source>
        <dbReference type="EMBL" id="EEG74087.1"/>
    </source>
</evidence>
<proteinExistence type="predicted"/>
<dbReference type="AlphaFoldDB" id="C0C1S4"/>
<evidence type="ECO:0000313" key="2">
    <source>
        <dbReference type="Proteomes" id="UP000004893"/>
    </source>
</evidence>
<dbReference type="EMBL" id="ABYI02000022">
    <property type="protein sequence ID" value="EEG74087.1"/>
    <property type="molecule type" value="Genomic_DNA"/>
</dbReference>
<keyword evidence="2" id="KW-1185">Reference proteome</keyword>
<comment type="caution">
    <text evidence="1">The sequence shown here is derived from an EMBL/GenBank/DDBJ whole genome shotgun (WGS) entry which is preliminary data.</text>
</comment>
<name>C0C1S4_9FIRM</name>
<reference evidence="1" key="1">
    <citation type="submission" date="2009-02" db="EMBL/GenBank/DDBJ databases">
        <authorList>
            <person name="Fulton L."/>
            <person name="Clifton S."/>
            <person name="Fulton B."/>
            <person name="Xu J."/>
            <person name="Minx P."/>
            <person name="Pepin K.H."/>
            <person name="Johnson M."/>
            <person name="Bhonagiri V."/>
            <person name="Nash W.E."/>
            <person name="Mardis E.R."/>
            <person name="Wilson R.K."/>
        </authorList>
    </citation>
    <scope>NUCLEOTIDE SEQUENCE [LARGE SCALE GENOMIC DNA]</scope>
    <source>
        <strain evidence="1">DSM 15053</strain>
    </source>
</reference>
<dbReference type="Proteomes" id="UP000004893">
    <property type="component" value="Unassembled WGS sequence"/>
</dbReference>
<organism evidence="1 2">
    <name type="scientific">[Clostridium] hylemonae DSM 15053</name>
    <dbReference type="NCBI Taxonomy" id="553973"/>
    <lineage>
        <taxon>Bacteria</taxon>
        <taxon>Bacillati</taxon>
        <taxon>Bacillota</taxon>
        <taxon>Clostridia</taxon>
        <taxon>Lachnospirales</taxon>
        <taxon>Lachnospiraceae</taxon>
    </lineage>
</organism>
<gene>
    <name evidence="1" type="ORF">CLOHYLEM_06093</name>
</gene>
<reference evidence="1" key="2">
    <citation type="submission" date="2013-06" db="EMBL/GenBank/DDBJ databases">
        <title>Draft genome sequence of Clostridium hylemonae (DSM 15053).</title>
        <authorList>
            <person name="Sudarsanam P."/>
            <person name="Ley R."/>
            <person name="Guruge J."/>
            <person name="Turnbaugh P.J."/>
            <person name="Mahowald M."/>
            <person name="Liep D."/>
            <person name="Gordon J."/>
        </authorList>
    </citation>
    <scope>NUCLEOTIDE SEQUENCE</scope>
    <source>
        <strain evidence="1">DSM 15053</strain>
    </source>
</reference>
<dbReference type="HOGENOM" id="CLU_2583511_0_0_9"/>
<dbReference type="STRING" id="553973.CLOHYLEM_06093"/>
<accession>C0C1S4</accession>
<sequence>MCLCNRHNKGVPPCDQIFAARLVALTKKAKQKACKDFLRVWFIPLSFYHKRRKKGRRLKNLYLRPCMIPFLTGRHAKSSL</sequence>
<protein>
    <submittedName>
        <fullName evidence="1">Uncharacterized protein</fullName>
    </submittedName>
</protein>